<dbReference type="AlphaFoldDB" id="A0A455BVF0"/>
<dbReference type="GeneID" id="114487178"/>
<evidence type="ECO:0000256" key="1">
    <source>
        <dbReference type="SAM" id="MobiDB-lite"/>
    </source>
</evidence>
<protein>
    <submittedName>
        <fullName evidence="3">Zinc finger protein ZIC 5-like</fullName>
    </submittedName>
</protein>
<dbReference type="InParanoid" id="A0A455BVF0"/>
<sequence length="165" mass="17554">MGGRAGPRKAFSHRPVSVHQEADFSYLPGDRKPPVLPHPSPPPLAHGEPVPPPPPPHLLEPPAVSASPGVSAGPRHSLHRTRRGGSHSSSSAQARSDWTHGARTAGRVASYYGGRFGLTSAPLPPAPSPQCPVPVPSSLTVLLRRREDAPAKTSWFFLFLMAFHS</sequence>
<feature type="compositionally biased region" description="Pro residues" evidence="1">
    <location>
        <begin position="34"/>
        <end position="59"/>
    </location>
</feature>
<keyword evidence="2" id="KW-1185">Reference proteome</keyword>
<organism evidence="2 3">
    <name type="scientific">Physeter macrocephalus</name>
    <name type="common">Sperm whale</name>
    <name type="synonym">Physeter catodon</name>
    <dbReference type="NCBI Taxonomy" id="9755"/>
    <lineage>
        <taxon>Eukaryota</taxon>
        <taxon>Metazoa</taxon>
        <taxon>Chordata</taxon>
        <taxon>Craniata</taxon>
        <taxon>Vertebrata</taxon>
        <taxon>Euteleostomi</taxon>
        <taxon>Mammalia</taxon>
        <taxon>Eutheria</taxon>
        <taxon>Laurasiatheria</taxon>
        <taxon>Artiodactyla</taxon>
        <taxon>Whippomorpha</taxon>
        <taxon>Cetacea</taxon>
        <taxon>Odontoceti</taxon>
        <taxon>Physeteridae</taxon>
        <taxon>Physeter</taxon>
    </lineage>
</organism>
<name>A0A455BVF0_PHYMC</name>
<reference evidence="3" key="1">
    <citation type="submission" date="2025-08" db="UniProtKB">
        <authorList>
            <consortium name="RefSeq"/>
        </authorList>
    </citation>
    <scope>IDENTIFICATION</scope>
    <source>
        <tissue evidence="3">Muscle</tissue>
    </source>
</reference>
<feature type="compositionally biased region" description="Low complexity" evidence="1">
    <location>
        <begin position="86"/>
        <end position="96"/>
    </location>
</feature>
<feature type="region of interest" description="Disordered" evidence="1">
    <location>
        <begin position="1"/>
        <end position="101"/>
    </location>
</feature>
<feature type="compositionally biased region" description="Basic residues" evidence="1">
    <location>
        <begin position="76"/>
        <end position="85"/>
    </location>
</feature>
<gene>
    <name evidence="3" type="primary">LOC114487178</name>
</gene>
<dbReference type="KEGG" id="pcad:114487178"/>
<accession>A0A455BVF0</accession>
<evidence type="ECO:0000313" key="3">
    <source>
        <dbReference type="RefSeq" id="XP_028351773.1"/>
    </source>
</evidence>
<dbReference type="Proteomes" id="UP000248484">
    <property type="component" value="Chromosome 11"/>
</dbReference>
<feature type="compositionally biased region" description="Basic residues" evidence="1">
    <location>
        <begin position="1"/>
        <end position="12"/>
    </location>
</feature>
<dbReference type="RefSeq" id="XP_028351773.1">
    <property type="nucleotide sequence ID" value="XM_028495972.2"/>
</dbReference>
<proteinExistence type="predicted"/>
<evidence type="ECO:0000313" key="2">
    <source>
        <dbReference type="Proteomes" id="UP000248484"/>
    </source>
</evidence>
<dbReference type="OrthoDB" id="10513642at2759"/>